<dbReference type="EMBL" id="JBGMDY010000005">
    <property type="protein sequence ID" value="KAL2333922.1"/>
    <property type="molecule type" value="Genomic_DNA"/>
</dbReference>
<accession>A0ABD1MDT7</accession>
<reference evidence="1 2" key="1">
    <citation type="submission" date="2024-08" db="EMBL/GenBank/DDBJ databases">
        <title>Insights into the chromosomal genome structure of Flemingia macrophylla.</title>
        <authorList>
            <person name="Ding Y."/>
            <person name="Zhao Y."/>
            <person name="Bi W."/>
            <person name="Wu M."/>
            <person name="Zhao G."/>
            <person name="Gong Y."/>
            <person name="Li W."/>
            <person name="Zhang P."/>
        </authorList>
    </citation>
    <scope>NUCLEOTIDE SEQUENCE [LARGE SCALE GENOMIC DNA]</scope>
    <source>
        <strain evidence="1">DYQJB</strain>
        <tissue evidence="1">Leaf</tissue>
    </source>
</reference>
<organism evidence="1 2">
    <name type="scientific">Flemingia macrophylla</name>
    <dbReference type="NCBI Taxonomy" id="520843"/>
    <lineage>
        <taxon>Eukaryota</taxon>
        <taxon>Viridiplantae</taxon>
        <taxon>Streptophyta</taxon>
        <taxon>Embryophyta</taxon>
        <taxon>Tracheophyta</taxon>
        <taxon>Spermatophyta</taxon>
        <taxon>Magnoliopsida</taxon>
        <taxon>eudicotyledons</taxon>
        <taxon>Gunneridae</taxon>
        <taxon>Pentapetalae</taxon>
        <taxon>rosids</taxon>
        <taxon>fabids</taxon>
        <taxon>Fabales</taxon>
        <taxon>Fabaceae</taxon>
        <taxon>Papilionoideae</taxon>
        <taxon>50 kb inversion clade</taxon>
        <taxon>NPAAA clade</taxon>
        <taxon>indigoferoid/millettioid clade</taxon>
        <taxon>Phaseoleae</taxon>
        <taxon>Flemingia</taxon>
    </lineage>
</organism>
<evidence type="ECO:0000313" key="1">
    <source>
        <dbReference type="EMBL" id="KAL2333922.1"/>
    </source>
</evidence>
<name>A0ABD1MDT7_9FABA</name>
<dbReference type="AlphaFoldDB" id="A0ABD1MDT7"/>
<protein>
    <submittedName>
        <fullName evidence="1">Uncharacterized protein</fullName>
    </submittedName>
</protein>
<evidence type="ECO:0000313" key="2">
    <source>
        <dbReference type="Proteomes" id="UP001603857"/>
    </source>
</evidence>
<dbReference type="Proteomes" id="UP001603857">
    <property type="component" value="Unassembled WGS sequence"/>
</dbReference>
<sequence length="60" mass="7094">MMEEGETQIDNVYMFPFHHTVLMMCIRTNQHMSDAMIIQKISKRSEFPSPIRLNTFNFGV</sequence>
<comment type="caution">
    <text evidence="1">The sequence shown here is derived from an EMBL/GenBank/DDBJ whole genome shotgun (WGS) entry which is preliminary data.</text>
</comment>
<gene>
    <name evidence="1" type="ORF">Fmac_015135</name>
</gene>
<keyword evidence="2" id="KW-1185">Reference proteome</keyword>
<proteinExistence type="predicted"/>